<evidence type="ECO:0000313" key="1">
    <source>
        <dbReference type="EMBL" id="NJR78746.1"/>
    </source>
</evidence>
<proteinExistence type="predicted"/>
<evidence type="ECO:0000313" key="2">
    <source>
        <dbReference type="Proteomes" id="UP000732399"/>
    </source>
</evidence>
<gene>
    <name evidence="1" type="ORF">HBH26_09115</name>
</gene>
<accession>A0ABX1CPK3</accession>
<protein>
    <submittedName>
        <fullName evidence="1">Uncharacterized protein</fullName>
    </submittedName>
</protein>
<name>A0ABX1CPK3_9SPHN</name>
<dbReference type="RefSeq" id="WP_168134298.1">
    <property type="nucleotide sequence ID" value="NZ_JAAVJH010000005.1"/>
</dbReference>
<dbReference type="EMBL" id="JAAVJH010000005">
    <property type="protein sequence ID" value="NJR78746.1"/>
    <property type="molecule type" value="Genomic_DNA"/>
</dbReference>
<sequence length="209" mass="22352">MTDTPNTWVAMTAATVPVPASTDGRYPAERQLIGVGLFIARYEDGRWRFARRVSAIPAGVPEAAVLENIADRLPAQGTLIGWHVDHALMPTLLDAAATAPPIVAHHFLGRLHRLLQGAVVDLALGHGTAALATIAADMAIRAPQWDADTVSCAWASGRIEGVRYDLADEALAIWRVFVRAAGLAGLDAEAATDAWVAQRKRLRLVKRAG</sequence>
<dbReference type="Proteomes" id="UP000732399">
    <property type="component" value="Unassembled WGS sequence"/>
</dbReference>
<keyword evidence="2" id="KW-1185">Reference proteome</keyword>
<reference evidence="1 2" key="1">
    <citation type="submission" date="2020-03" db="EMBL/GenBank/DDBJ databases">
        <authorList>
            <person name="Wang L."/>
            <person name="He N."/>
            <person name="Li Y."/>
            <person name="Fang Y."/>
            <person name="Zhang F."/>
        </authorList>
    </citation>
    <scope>NUCLEOTIDE SEQUENCE [LARGE SCALE GENOMIC DNA]</scope>
    <source>
        <strain evidence="1 2">36D10-4-7</strain>
    </source>
</reference>
<comment type="caution">
    <text evidence="1">The sequence shown here is derived from an EMBL/GenBank/DDBJ whole genome shotgun (WGS) entry which is preliminary data.</text>
</comment>
<organism evidence="1 2">
    <name type="scientific">Sphingomonas corticis</name>
    <dbReference type="NCBI Taxonomy" id="2722791"/>
    <lineage>
        <taxon>Bacteria</taxon>
        <taxon>Pseudomonadati</taxon>
        <taxon>Pseudomonadota</taxon>
        <taxon>Alphaproteobacteria</taxon>
        <taxon>Sphingomonadales</taxon>
        <taxon>Sphingomonadaceae</taxon>
        <taxon>Sphingomonas</taxon>
    </lineage>
</organism>